<comment type="caution">
    <text evidence="2">The sequence shown here is derived from an EMBL/GenBank/DDBJ whole genome shotgun (WGS) entry which is preliminary data.</text>
</comment>
<accession>A0ABV7S3E4</accession>
<proteinExistence type="predicted"/>
<gene>
    <name evidence="2" type="ORF">ACFOMP_15420</name>
</gene>
<dbReference type="Proteomes" id="UP001595596">
    <property type="component" value="Unassembled WGS sequence"/>
</dbReference>
<name>A0ABV7S3E4_9RHOB</name>
<keyword evidence="3" id="KW-1185">Reference proteome</keyword>
<evidence type="ECO:0000313" key="2">
    <source>
        <dbReference type="EMBL" id="MFC3570847.1"/>
    </source>
</evidence>
<organism evidence="2 3">
    <name type="scientific">Paracoccus simplex</name>
    <dbReference type="NCBI Taxonomy" id="2086346"/>
    <lineage>
        <taxon>Bacteria</taxon>
        <taxon>Pseudomonadati</taxon>
        <taxon>Pseudomonadota</taxon>
        <taxon>Alphaproteobacteria</taxon>
        <taxon>Rhodobacterales</taxon>
        <taxon>Paracoccaceae</taxon>
        <taxon>Paracoccus</taxon>
    </lineage>
</organism>
<evidence type="ECO:0000313" key="3">
    <source>
        <dbReference type="Proteomes" id="UP001595596"/>
    </source>
</evidence>
<reference evidence="3" key="1">
    <citation type="journal article" date="2019" name="Int. J. Syst. Evol. Microbiol.">
        <title>The Global Catalogue of Microorganisms (GCM) 10K type strain sequencing project: providing services to taxonomists for standard genome sequencing and annotation.</title>
        <authorList>
            <consortium name="The Broad Institute Genomics Platform"/>
            <consortium name="The Broad Institute Genome Sequencing Center for Infectious Disease"/>
            <person name="Wu L."/>
            <person name="Ma J."/>
        </authorList>
    </citation>
    <scope>NUCLEOTIDE SEQUENCE [LARGE SCALE GENOMIC DNA]</scope>
    <source>
        <strain evidence="3">VKM B-3226</strain>
    </source>
</reference>
<protein>
    <submittedName>
        <fullName evidence="2">Uncharacterized protein</fullName>
    </submittedName>
</protein>
<sequence length="85" mass="8435">MVLVRYAFGMLGITLCVLSTTRMQADCRAGCAAFAAARWDPGEVLPGLAGLLGGFAALAFPQAGKAQPPPGSAAPVRPGPPPAGG</sequence>
<evidence type="ECO:0000256" key="1">
    <source>
        <dbReference type="SAM" id="MobiDB-lite"/>
    </source>
</evidence>
<feature type="region of interest" description="Disordered" evidence="1">
    <location>
        <begin position="63"/>
        <end position="85"/>
    </location>
</feature>
<feature type="compositionally biased region" description="Pro residues" evidence="1">
    <location>
        <begin position="67"/>
        <end position="85"/>
    </location>
</feature>
<dbReference type="RefSeq" id="WP_289894772.1">
    <property type="nucleotide sequence ID" value="NZ_JBHRXE010000043.1"/>
</dbReference>
<dbReference type="EMBL" id="JBHRXE010000043">
    <property type="protein sequence ID" value="MFC3570847.1"/>
    <property type="molecule type" value="Genomic_DNA"/>
</dbReference>